<feature type="region of interest" description="Disordered" evidence="1">
    <location>
        <begin position="124"/>
        <end position="150"/>
    </location>
</feature>
<dbReference type="Proteomes" id="UP000186883">
    <property type="component" value="Unassembled WGS sequence"/>
</dbReference>
<evidence type="ECO:0000313" key="2">
    <source>
        <dbReference type="EMBL" id="OKA03877.1"/>
    </source>
</evidence>
<evidence type="ECO:0000313" key="3">
    <source>
        <dbReference type="Proteomes" id="UP000186883"/>
    </source>
</evidence>
<comment type="caution">
    <text evidence="2">The sequence shown here is derived from an EMBL/GenBank/DDBJ whole genome shotgun (WGS) entry which is preliminary data.</text>
</comment>
<proteinExistence type="predicted"/>
<protein>
    <submittedName>
        <fullName evidence="2">Uncharacterized protein</fullName>
    </submittedName>
</protein>
<feature type="compositionally biased region" description="Polar residues" evidence="1">
    <location>
        <begin position="124"/>
        <end position="134"/>
    </location>
</feature>
<sequence length="181" mass="19562">MLEAPKMPALRRTPAAWRASLSTQRWRRRSLGLAIEDGDTGKDLHFSNGAQFWYFAAASRVVGALTHAGVTELSITPASQPVDSLGAAPAHAAHSAHQGGGAWLASHRQFCLWPQADGWATSSMLTPSSWGTRSASRKSRGGSIEALATDTSRQAAWSGREWKRPRSCSVDSVLARRVARR</sequence>
<keyword evidence="3" id="KW-1185">Reference proteome</keyword>
<accession>A0ABX3DI95</accession>
<evidence type="ECO:0000256" key="1">
    <source>
        <dbReference type="SAM" id="MobiDB-lite"/>
    </source>
</evidence>
<reference evidence="2" key="1">
    <citation type="submission" date="2016-11" db="EMBL/GenBank/DDBJ databases">
        <title>Genome sequencing of Amycolatopsis regifaucium.</title>
        <authorList>
            <person name="Mayilraj S."/>
            <person name="Kaur N."/>
        </authorList>
    </citation>
    <scope>NUCLEOTIDE SEQUENCE [LARGE SCALE GENOMIC DNA]</scope>
    <source>
        <strain evidence="2">GY080</strain>
    </source>
</reference>
<dbReference type="EMBL" id="LOBU02000025">
    <property type="protein sequence ID" value="OKA03877.1"/>
    <property type="molecule type" value="Genomic_DNA"/>
</dbReference>
<organism evidence="2 3">
    <name type="scientific">Amycolatopsis regifaucium</name>
    <dbReference type="NCBI Taxonomy" id="546365"/>
    <lineage>
        <taxon>Bacteria</taxon>
        <taxon>Bacillati</taxon>
        <taxon>Actinomycetota</taxon>
        <taxon>Actinomycetes</taxon>
        <taxon>Pseudonocardiales</taxon>
        <taxon>Pseudonocardiaceae</taxon>
        <taxon>Amycolatopsis</taxon>
    </lineage>
</organism>
<gene>
    <name evidence="2" type="ORF">ATP06_0234000</name>
</gene>
<name>A0ABX3DI95_9PSEU</name>